<evidence type="ECO:0000256" key="2">
    <source>
        <dbReference type="SAM" id="SignalP"/>
    </source>
</evidence>
<gene>
    <name evidence="3" type="ORF">SAMN05421866_0005</name>
</gene>
<sequence>MKKSIIIGALLALITLTACKKQNTVDNYRWGNENMTRVQSYDSNGRLIEYFIAYSLYNNLMNQGGQTAVNNYYYRNRKSIDRNYSRYKSGFTSYTRTKAAAERKRSILNSYRNKQKARNAVHKSISSGSFTKSKSSGISLRKNTSSSYKSYSPRSSSSSFRSSRR</sequence>
<dbReference type="EMBL" id="FQWT01000010">
    <property type="protein sequence ID" value="SHH95464.1"/>
    <property type="molecule type" value="Genomic_DNA"/>
</dbReference>
<protein>
    <recommendedName>
        <fullName evidence="5">DUF4136 domain-containing protein</fullName>
    </recommendedName>
</protein>
<evidence type="ECO:0008006" key="5">
    <source>
        <dbReference type="Google" id="ProtNLM"/>
    </source>
</evidence>
<organism evidence="3 4">
    <name type="scientific">Chryseobacterium oranimense</name>
    <dbReference type="NCBI Taxonomy" id="421058"/>
    <lineage>
        <taxon>Bacteria</taxon>
        <taxon>Pseudomonadati</taxon>
        <taxon>Bacteroidota</taxon>
        <taxon>Flavobacteriia</taxon>
        <taxon>Flavobacteriales</taxon>
        <taxon>Weeksellaceae</taxon>
        <taxon>Chryseobacterium group</taxon>
        <taxon>Chryseobacterium</taxon>
    </lineage>
</organism>
<feature type="compositionally biased region" description="Low complexity" evidence="1">
    <location>
        <begin position="123"/>
        <end position="165"/>
    </location>
</feature>
<keyword evidence="2" id="KW-0732">Signal</keyword>
<name>A0A1M5X7J8_9FLAO</name>
<dbReference type="PROSITE" id="PS51257">
    <property type="entry name" value="PROKAR_LIPOPROTEIN"/>
    <property type="match status" value="1"/>
</dbReference>
<dbReference type="OrthoDB" id="9937825at2"/>
<feature type="signal peptide" evidence="2">
    <location>
        <begin position="1"/>
        <end position="20"/>
    </location>
</feature>
<evidence type="ECO:0000313" key="3">
    <source>
        <dbReference type="EMBL" id="SHH95464.1"/>
    </source>
</evidence>
<accession>A0A1M5X7J8</accession>
<keyword evidence="4" id="KW-1185">Reference proteome</keyword>
<dbReference type="RefSeq" id="WP_073066894.1">
    <property type="nucleotide sequence ID" value="NZ_FQWT01000010.1"/>
</dbReference>
<evidence type="ECO:0000313" key="4">
    <source>
        <dbReference type="Proteomes" id="UP000184047"/>
    </source>
</evidence>
<feature type="chain" id="PRO_5012793583" description="DUF4136 domain-containing protein" evidence="2">
    <location>
        <begin position="21"/>
        <end position="165"/>
    </location>
</feature>
<feature type="region of interest" description="Disordered" evidence="1">
    <location>
        <begin position="113"/>
        <end position="165"/>
    </location>
</feature>
<reference evidence="4" key="1">
    <citation type="submission" date="2016-11" db="EMBL/GenBank/DDBJ databases">
        <authorList>
            <person name="Varghese N."/>
            <person name="Submissions S."/>
        </authorList>
    </citation>
    <scope>NUCLEOTIDE SEQUENCE [LARGE SCALE GENOMIC DNA]</scope>
    <source>
        <strain evidence="4">DSM 19055</strain>
    </source>
</reference>
<proteinExistence type="predicted"/>
<dbReference type="AlphaFoldDB" id="A0A1M5X7J8"/>
<dbReference type="STRING" id="421058.SAMN05421866_0005"/>
<dbReference type="Proteomes" id="UP000184047">
    <property type="component" value="Unassembled WGS sequence"/>
</dbReference>
<evidence type="ECO:0000256" key="1">
    <source>
        <dbReference type="SAM" id="MobiDB-lite"/>
    </source>
</evidence>